<name>L7J4D5_PYRO1</name>
<sequence>MDCATFAVYHDDDHFDAGNLTGQASQTSSQSSGGIDFHDPLHPLLVGSFVAAWGGPEEPTAQVDEDEDLPLPWGQHSLSSTGQNQFYGLQQTANTDFAQTTISLEEEKVGYPSYGYTLGDEPPYNCEATDKTHLKANWNAGGCTPVNAATAAGSQSYCTLSHLKRHQK</sequence>
<accession>L7J4D5</accession>
<evidence type="ECO:0000313" key="2">
    <source>
        <dbReference type="EMBL" id="ELQ63086.1"/>
    </source>
</evidence>
<organism>
    <name type="scientific">Pyricularia oryzae (strain P131)</name>
    <name type="common">Rice blast fungus</name>
    <name type="synonym">Magnaporthe oryzae</name>
    <dbReference type="NCBI Taxonomy" id="1143193"/>
    <lineage>
        <taxon>Eukaryota</taxon>
        <taxon>Fungi</taxon>
        <taxon>Dikarya</taxon>
        <taxon>Ascomycota</taxon>
        <taxon>Pezizomycotina</taxon>
        <taxon>Sordariomycetes</taxon>
        <taxon>Sordariomycetidae</taxon>
        <taxon>Magnaporthales</taxon>
        <taxon>Pyriculariaceae</taxon>
        <taxon>Pyricularia</taxon>
    </lineage>
</organism>
<reference evidence="2" key="1">
    <citation type="journal article" date="2012" name="PLoS Genet.">
        <title>Comparative analysis of the genomes of two field isolates of the rice blast fungus Magnaporthe oryzae.</title>
        <authorList>
            <person name="Xue M."/>
            <person name="Yang J."/>
            <person name="Li Z."/>
            <person name="Hu S."/>
            <person name="Yao N."/>
            <person name="Dean R.A."/>
            <person name="Zhao W."/>
            <person name="Shen M."/>
            <person name="Zhang H."/>
            <person name="Li C."/>
            <person name="Liu L."/>
            <person name="Cao L."/>
            <person name="Xu X."/>
            <person name="Xing Y."/>
            <person name="Hsiang T."/>
            <person name="Zhang Z."/>
            <person name="Xu J.R."/>
            <person name="Peng Y.L."/>
        </authorList>
    </citation>
    <scope>NUCLEOTIDE SEQUENCE [LARGE SCALE GENOMIC DNA]</scope>
    <source>
        <strain evidence="2">P131</strain>
    </source>
</reference>
<proteinExistence type="predicted"/>
<feature type="region of interest" description="Disordered" evidence="1">
    <location>
        <begin position="17"/>
        <end position="37"/>
    </location>
</feature>
<protein>
    <submittedName>
        <fullName evidence="2">Uncharacterized protein</fullName>
    </submittedName>
</protein>
<dbReference type="AlphaFoldDB" id="L7J4D5"/>
<feature type="compositionally biased region" description="Low complexity" evidence="1">
    <location>
        <begin position="21"/>
        <end position="34"/>
    </location>
</feature>
<gene>
    <name evidence="2" type="ORF">OOW_P131scaffold01010g1</name>
</gene>
<dbReference type="EMBL" id="JH794810">
    <property type="protein sequence ID" value="ELQ63086.1"/>
    <property type="molecule type" value="Genomic_DNA"/>
</dbReference>
<evidence type="ECO:0000256" key="1">
    <source>
        <dbReference type="SAM" id="MobiDB-lite"/>
    </source>
</evidence>